<feature type="transmembrane region" description="Helical" evidence="1">
    <location>
        <begin position="393"/>
        <end position="409"/>
    </location>
</feature>
<dbReference type="Pfam" id="PF01970">
    <property type="entry name" value="TctA"/>
    <property type="match status" value="1"/>
</dbReference>
<feature type="transmembrane region" description="Helical" evidence="1">
    <location>
        <begin position="415"/>
        <end position="431"/>
    </location>
</feature>
<feature type="transmembrane region" description="Helical" evidence="1">
    <location>
        <begin position="205"/>
        <end position="226"/>
    </location>
</feature>
<feature type="transmembrane region" description="Helical" evidence="1">
    <location>
        <begin position="140"/>
        <end position="160"/>
    </location>
</feature>
<feature type="transmembrane region" description="Helical" evidence="1">
    <location>
        <begin position="600"/>
        <end position="630"/>
    </location>
</feature>
<evidence type="ECO:0000259" key="2">
    <source>
        <dbReference type="Pfam" id="PF01970"/>
    </source>
</evidence>
<evidence type="ECO:0000313" key="4">
    <source>
        <dbReference type="EMBL" id="MCQ4633529.1"/>
    </source>
</evidence>
<keyword evidence="5" id="KW-1185">Reference proteome</keyword>
<organism evidence="4 5">
    <name type="scientific">Shinella lacus</name>
    <dbReference type="NCBI Taxonomy" id="2654216"/>
    <lineage>
        <taxon>Bacteria</taxon>
        <taxon>Pseudomonadati</taxon>
        <taxon>Pseudomonadota</taxon>
        <taxon>Alphaproteobacteria</taxon>
        <taxon>Hyphomicrobiales</taxon>
        <taxon>Rhizobiaceae</taxon>
        <taxon>Shinella</taxon>
    </lineage>
</organism>
<sequence>MDVSLLGVAGSAMLSVLEPYRLMMLSAGVLMGLALGIIPGIGGLLGLALLLPFTFTLDPVTAFALLLGMKSVTGTSDTIPAILFGVPGGSSAQATVLDGYAMAKKGEAGRALAAAYTASLIGGLFGAALLAALIPVMRPLVLQIGSPELLALSIFGVSMVATLSGSAPLRGLALASFGVMLSMIGTDPQTGTLRWTMGQLYLWEGVPLVPIALGLFAVPELADLAIRRAAIASHSRFNVREGMGAGVRDALTNWWLVLRCGGIGAAVGAIPGLGASVVDWLAYGHAMQTVKGARETFGKGDVRGLIAPESANNSITAGSLIPTIAFGVPGSASMAILLGAFLIQGLIPGPEMLTTNIEITFSMIWSIAIANILGAGICFLFSGQLAKLATLRYTLILPIVLCVVFMGAYQETRDWGDIYALLVFSVLGWTMKRLGWARPPLMLGFVLGALIERYMSISVVRYGADWLLRPAVVVILTVSVLGMVRPFLRETKRSGGLKRMLLEFHRPTFKVADLFYVLLIIVVAIMMFQASGWRAPANTAPIIVGCVFMITAGVSLVYQVLRRGGVSLREGEQRESAVHMDISGDEAIDTRTFLVRSGIFLAWFGSFIVGVSLIGFLPSSFVFIIAYMRVEGREQWWLSVTQATCFTIFIHVLADRIMHIPWPATVLGKLIPALTIIPTV</sequence>
<feature type="transmembrane region" description="Helical" evidence="1">
    <location>
        <begin position="540"/>
        <end position="561"/>
    </location>
</feature>
<name>A0ABT1REL0_9HYPH</name>
<evidence type="ECO:0000256" key="1">
    <source>
        <dbReference type="SAM" id="Phobius"/>
    </source>
</evidence>
<dbReference type="Proteomes" id="UP000996601">
    <property type="component" value="Unassembled WGS sequence"/>
</dbReference>
<keyword evidence="1" id="KW-0472">Membrane</keyword>
<evidence type="ECO:0000313" key="5">
    <source>
        <dbReference type="Proteomes" id="UP000996601"/>
    </source>
</evidence>
<feature type="transmembrane region" description="Helical" evidence="1">
    <location>
        <begin position="324"/>
        <end position="347"/>
    </location>
</feature>
<evidence type="ECO:0000259" key="3">
    <source>
        <dbReference type="Pfam" id="PF07331"/>
    </source>
</evidence>
<comment type="caution">
    <text evidence="4">The sequence shown here is derived from an EMBL/GenBank/DDBJ whole genome shotgun (WGS) entry which is preliminary data.</text>
</comment>
<dbReference type="InterPro" id="IPR002823">
    <property type="entry name" value="DUF112_TM"/>
</dbReference>
<accession>A0ABT1REL0</accession>
<keyword evidence="1" id="KW-1133">Transmembrane helix</keyword>
<feature type="transmembrane region" description="Helical" evidence="1">
    <location>
        <begin position="470"/>
        <end position="488"/>
    </location>
</feature>
<dbReference type="RefSeq" id="WP_256120146.1">
    <property type="nucleotide sequence ID" value="NZ_WHSB02000013.1"/>
</dbReference>
<dbReference type="PANTHER" id="PTHR35342:SF5">
    <property type="entry name" value="TRICARBOXYLIC TRANSPORT PROTEIN"/>
    <property type="match status" value="1"/>
</dbReference>
<reference evidence="4" key="1">
    <citation type="submission" date="2021-07" db="EMBL/GenBank/DDBJ databases">
        <title>Shinella sp. nov., a novel member of the genus Shinella from water.</title>
        <authorList>
            <person name="Deng Y."/>
        </authorList>
    </citation>
    <scope>NUCLEOTIDE SEQUENCE</scope>
    <source>
        <strain evidence="4">CPCC 100929</strain>
    </source>
</reference>
<proteinExistence type="predicted"/>
<feature type="transmembrane region" description="Helical" evidence="1">
    <location>
        <begin position="636"/>
        <end position="654"/>
    </location>
</feature>
<keyword evidence="1" id="KW-0812">Transmembrane</keyword>
<dbReference type="EMBL" id="WHSB02000013">
    <property type="protein sequence ID" value="MCQ4633529.1"/>
    <property type="molecule type" value="Genomic_DNA"/>
</dbReference>
<dbReference type="PANTHER" id="PTHR35342">
    <property type="entry name" value="TRICARBOXYLIC TRANSPORT PROTEIN"/>
    <property type="match status" value="1"/>
</dbReference>
<dbReference type="InterPro" id="IPR009936">
    <property type="entry name" value="DUF1468"/>
</dbReference>
<feature type="domain" description="DUF112" evidence="2">
    <location>
        <begin position="22"/>
        <end position="443"/>
    </location>
</feature>
<feature type="transmembrane region" description="Helical" evidence="1">
    <location>
        <begin position="509"/>
        <end position="528"/>
    </location>
</feature>
<dbReference type="Pfam" id="PF07331">
    <property type="entry name" value="TctB"/>
    <property type="match status" value="1"/>
</dbReference>
<feature type="transmembrane region" description="Helical" evidence="1">
    <location>
        <begin position="359"/>
        <end position="381"/>
    </location>
</feature>
<feature type="transmembrane region" description="Helical" evidence="1">
    <location>
        <begin position="113"/>
        <end position="134"/>
    </location>
</feature>
<feature type="domain" description="DUF1468" evidence="3">
    <location>
        <begin position="518"/>
        <end position="663"/>
    </location>
</feature>
<protein>
    <submittedName>
        <fullName evidence="4">Tripartite tricarboxylate transporter permease</fullName>
    </submittedName>
</protein>
<gene>
    <name evidence="4" type="ORF">GB927_026055</name>
</gene>